<dbReference type="PANTHER" id="PTHR43441:SF3">
    <property type="entry name" value="ACETYLTRANSFERASE"/>
    <property type="match status" value="1"/>
</dbReference>
<evidence type="ECO:0000259" key="2">
    <source>
        <dbReference type="PROSITE" id="PS51186"/>
    </source>
</evidence>
<dbReference type="InterPro" id="IPR000182">
    <property type="entry name" value="GNAT_dom"/>
</dbReference>
<dbReference type="Pfam" id="PF13302">
    <property type="entry name" value="Acetyltransf_3"/>
    <property type="match status" value="1"/>
</dbReference>
<feature type="region of interest" description="Disordered" evidence="1">
    <location>
        <begin position="1"/>
        <end position="26"/>
    </location>
</feature>
<evidence type="ECO:0000313" key="4">
    <source>
        <dbReference type="Proteomes" id="UP001595530"/>
    </source>
</evidence>
<dbReference type="Proteomes" id="UP001595530">
    <property type="component" value="Unassembled WGS sequence"/>
</dbReference>
<dbReference type="InterPro" id="IPR016181">
    <property type="entry name" value="Acyl_CoA_acyltransferase"/>
</dbReference>
<gene>
    <name evidence="3" type="ORF">ACFOFO_07205</name>
</gene>
<dbReference type="Gene3D" id="3.40.630.30">
    <property type="match status" value="1"/>
</dbReference>
<dbReference type="GO" id="GO:0016746">
    <property type="term" value="F:acyltransferase activity"/>
    <property type="evidence" value="ECO:0007669"/>
    <property type="project" value="UniProtKB-KW"/>
</dbReference>
<keyword evidence="3" id="KW-0808">Transferase</keyword>
<protein>
    <submittedName>
        <fullName evidence="3">GNAT family N-acetyltransferase</fullName>
        <ecNumber evidence="3">2.3.-.-</ecNumber>
    </submittedName>
</protein>
<dbReference type="RefSeq" id="WP_390321423.1">
    <property type="nucleotide sequence ID" value="NZ_JBHRTP010000018.1"/>
</dbReference>
<keyword evidence="4" id="KW-1185">Reference proteome</keyword>
<evidence type="ECO:0000256" key="1">
    <source>
        <dbReference type="SAM" id="MobiDB-lite"/>
    </source>
</evidence>
<proteinExistence type="predicted"/>
<comment type="caution">
    <text evidence="3">The sequence shown here is derived from an EMBL/GenBank/DDBJ whole genome shotgun (WGS) entry which is preliminary data.</text>
</comment>
<evidence type="ECO:0000313" key="3">
    <source>
        <dbReference type="EMBL" id="MFC3107749.1"/>
    </source>
</evidence>
<reference evidence="4" key="1">
    <citation type="journal article" date="2019" name="Int. J. Syst. Evol. Microbiol.">
        <title>The Global Catalogue of Microorganisms (GCM) 10K type strain sequencing project: providing services to taxonomists for standard genome sequencing and annotation.</title>
        <authorList>
            <consortium name="The Broad Institute Genomics Platform"/>
            <consortium name="The Broad Institute Genome Sequencing Center for Infectious Disease"/>
            <person name="Wu L."/>
            <person name="Ma J."/>
        </authorList>
    </citation>
    <scope>NUCLEOTIDE SEQUENCE [LARGE SCALE GENOMIC DNA]</scope>
    <source>
        <strain evidence="4">KCTC 42986</strain>
    </source>
</reference>
<dbReference type="InterPro" id="IPR051908">
    <property type="entry name" value="Ribosomal_N-acetyltransferase"/>
</dbReference>
<dbReference type="SUPFAM" id="SSF55729">
    <property type="entry name" value="Acyl-CoA N-acyltransferases (Nat)"/>
    <property type="match status" value="1"/>
</dbReference>
<dbReference type="PROSITE" id="PS51186">
    <property type="entry name" value="GNAT"/>
    <property type="match status" value="1"/>
</dbReference>
<dbReference type="EC" id="2.3.-.-" evidence="3"/>
<feature type="compositionally biased region" description="Basic and acidic residues" evidence="1">
    <location>
        <begin position="1"/>
        <end position="18"/>
    </location>
</feature>
<feature type="domain" description="N-acetyltransferase" evidence="2">
    <location>
        <begin position="43"/>
        <end position="209"/>
    </location>
</feature>
<dbReference type="PANTHER" id="PTHR43441">
    <property type="entry name" value="RIBOSOMAL-PROTEIN-SERINE ACETYLTRANSFERASE"/>
    <property type="match status" value="1"/>
</dbReference>
<sequence length="214" mass="24723">MRHDCKPLRSNNDGKPDIPPRPPGQSVPPAIRYFPEQLDSERLTIRPARHGDGARLYEAVAASLDDLRRFPASMSWAMRDQTLLGTEQYCRDAYAYFLLREHLFYLLLLKGSDIVVGCCALYCINWDVPSCQLGYWGRTPFQGRGLITEGARRLVDFGFAELGMRRIETWVDDLNRPSWRVCQRLDFALEGLLRNERIDPDGTLRNTRIYSQIR</sequence>
<organism evidence="3 4">
    <name type="scientific">Undibacterium arcticum</name>
    <dbReference type="NCBI Taxonomy" id="1762892"/>
    <lineage>
        <taxon>Bacteria</taxon>
        <taxon>Pseudomonadati</taxon>
        <taxon>Pseudomonadota</taxon>
        <taxon>Betaproteobacteria</taxon>
        <taxon>Burkholderiales</taxon>
        <taxon>Oxalobacteraceae</taxon>
        <taxon>Undibacterium</taxon>
    </lineage>
</organism>
<accession>A0ABV7EYJ6</accession>
<name>A0ABV7EYJ6_9BURK</name>
<dbReference type="EMBL" id="JBHRTP010000018">
    <property type="protein sequence ID" value="MFC3107749.1"/>
    <property type="molecule type" value="Genomic_DNA"/>
</dbReference>
<keyword evidence="3" id="KW-0012">Acyltransferase</keyword>